<proteinExistence type="predicted"/>
<dbReference type="Proteomes" id="UP001246473">
    <property type="component" value="Unassembled WGS sequence"/>
</dbReference>
<accession>A0AAP5QHY7</accession>
<feature type="transmembrane region" description="Helical" evidence="1">
    <location>
        <begin position="48"/>
        <end position="70"/>
    </location>
</feature>
<evidence type="ECO:0000313" key="2">
    <source>
        <dbReference type="EMBL" id="MDT8842552.1"/>
    </source>
</evidence>
<dbReference type="AlphaFoldDB" id="A0AAP5QHY7"/>
<keyword evidence="1" id="KW-0812">Transmembrane</keyword>
<evidence type="ECO:0000256" key="1">
    <source>
        <dbReference type="SAM" id="Phobius"/>
    </source>
</evidence>
<organism evidence="2 3">
    <name type="scientific">Paraburkholderia fungorum</name>
    <dbReference type="NCBI Taxonomy" id="134537"/>
    <lineage>
        <taxon>Bacteria</taxon>
        <taxon>Pseudomonadati</taxon>
        <taxon>Pseudomonadota</taxon>
        <taxon>Betaproteobacteria</taxon>
        <taxon>Burkholderiales</taxon>
        <taxon>Burkholderiaceae</taxon>
        <taxon>Paraburkholderia</taxon>
    </lineage>
</organism>
<keyword evidence="1" id="KW-0472">Membrane</keyword>
<reference evidence="2" key="1">
    <citation type="submission" date="2022-08" db="EMBL/GenBank/DDBJ databases">
        <authorList>
            <person name="Kim S.-J."/>
        </authorList>
    </citation>
    <scope>NUCLEOTIDE SEQUENCE</scope>
    <source>
        <strain evidence="2">KJ</strain>
    </source>
</reference>
<evidence type="ECO:0000313" key="3">
    <source>
        <dbReference type="Proteomes" id="UP001246473"/>
    </source>
</evidence>
<comment type="caution">
    <text evidence="2">The sequence shown here is derived from an EMBL/GenBank/DDBJ whole genome shotgun (WGS) entry which is preliminary data.</text>
</comment>
<name>A0AAP5QHY7_9BURK</name>
<protein>
    <submittedName>
        <fullName evidence="2">Uncharacterized protein</fullName>
    </submittedName>
</protein>
<sequence>MFSKFMGLPPIHRRVILAVVLFAICCIDTEFPKSRVSDTIFVVCLSAWYYTVGLVRPTILFFAFLLKVVFRYHAYND</sequence>
<dbReference type="RefSeq" id="WP_315697376.1">
    <property type="nucleotide sequence ID" value="NZ_JANSLM010000018.1"/>
</dbReference>
<dbReference type="EMBL" id="JANSLM010000018">
    <property type="protein sequence ID" value="MDT8842552.1"/>
    <property type="molecule type" value="Genomic_DNA"/>
</dbReference>
<gene>
    <name evidence="2" type="ORF">ParKJ_34520</name>
</gene>
<keyword evidence="1" id="KW-1133">Transmembrane helix</keyword>